<dbReference type="AlphaFoldDB" id="A0A0L0DH20"/>
<proteinExistence type="predicted"/>
<keyword evidence="1" id="KW-0727">SH2 domain</keyword>
<evidence type="ECO:0000259" key="3">
    <source>
        <dbReference type="PROSITE" id="PS50001"/>
    </source>
</evidence>
<dbReference type="STRING" id="461836.A0A0L0DH20"/>
<dbReference type="InterPro" id="IPR036860">
    <property type="entry name" value="SH2_dom_sf"/>
</dbReference>
<evidence type="ECO:0000256" key="2">
    <source>
        <dbReference type="SAM" id="MobiDB-lite"/>
    </source>
</evidence>
<dbReference type="InterPro" id="IPR000980">
    <property type="entry name" value="SH2"/>
</dbReference>
<dbReference type="GeneID" id="25566418"/>
<feature type="region of interest" description="Disordered" evidence="2">
    <location>
        <begin position="22"/>
        <end position="54"/>
    </location>
</feature>
<dbReference type="SMART" id="SM00252">
    <property type="entry name" value="SH2"/>
    <property type="match status" value="1"/>
</dbReference>
<sequence length="586" mass="59490">MTEYGDAAALFGLGGWQGDEAGAAIGGGSDSASAGDGAAIEGSSRGRPAEPPPAHALAAGQAVWRSVFGRSESGLWSRLEPVLLAALESATGLAIAPADGVALARILTGGSQNAPVGTIVTRARFDNVVRWLGPLPVLVLRLRHLLQRGGCAWFHGEISSSAAATVLDAAGTGPGTFLVRFSVSQAAEGGYSVSLLDAGGAVRHYNGLRSLHSSDASSYMMFENALYPSVVDFVHSEIASIVASTLPAPSSPLVTIEPTPLYACPGSIFADLVWDAGARLDAAPFALFAAYPNMLAPPPSPSSPSSLLLGSLSSSSLAGSEDSSRSGHSTALTSALVSAVGPGDPAAAVRRLVTAVRERLSLGLKAASVMVTTTSVVPVLAGFLLHSRAPTVQIAATHAIGLLVSRLRLVAPADADVLSVLIDQAHVLHLPRMLATLLQARISIPERMVVADTLMAVLGLSPVLVEQALADSVARSIAVVGTNTVHPPLLAELLNMLTLLLSTPGGLDVLAAAGAVDLVARILGPYPVPPSPPVPSARFPPAPALPGSVFRSAAIAAARAFTAAGLCDWSMLPPELANDAAPQGSA</sequence>
<dbReference type="SUPFAM" id="SSF55550">
    <property type="entry name" value="SH2 domain"/>
    <property type="match status" value="1"/>
</dbReference>
<feature type="domain" description="SH2" evidence="3">
    <location>
        <begin position="153"/>
        <end position="235"/>
    </location>
</feature>
<dbReference type="Gene3D" id="3.30.505.10">
    <property type="entry name" value="SH2 domain"/>
    <property type="match status" value="1"/>
</dbReference>
<protein>
    <recommendedName>
        <fullName evidence="3">SH2 domain-containing protein</fullName>
    </recommendedName>
</protein>
<evidence type="ECO:0000256" key="1">
    <source>
        <dbReference type="PROSITE-ProRule" id="PRU00191"/>
    </source>
</evidence>
<accession>A0A0L0DH20</accession>
<gene>
    <name evidence="4" type="ORF">AMSG_07517</name>
</gene>
<evidence type="ECO:0000313" key="4">
    <source>
        <dbReference type="EMBL" id="KNC51607.1"/>
    </source>
</evidence>
<reference evidence="4 5" key="1">
    <citation type="submission" date="2010-05" db="EMBL/GenBank/DDBJ databases">
        <title>The Genome Sequence of Thecamonas trahens ATCC 50062.</title>
        <authorList>
            <consortium name="The Broad Institute Genome Sequencing Platform"/>
            <person name="Russ C."/>
            <person name="Cuomo C."/>
            <person name="Shea T."/>
            <person name="Young S.K."/>
            <person name="Zeng Q."/>
            <person name="Koehrsen M."/>
            <person name="Haas B."/>
            <person name="Borodovsky M."/>
            <person name="Guigo R."/>
            <person name="Alvarado L."/>
            <person name="Berlin A."/>
            <person name="Bochicchio J."/>
            <person name="Borenstein D."/>
            <person name="Chapman S."/>
            <person name="Chen Z."/>
            <person name="Freedman E."/>
            <person name="Gellesch M."/>
            <person name="Goldberg J."/>
            <person name="Griggs A."/>
            <person name="Gujja S."/>
            <person name="Heilman E."/>
            <person name="Heiman D."/>
            <person name="Hepburn T."/>
            <person name="Howarth C."/>
            <person name="Jen D."/>
            <person name="Larson L."/>
            <person name="Mehta T."/>
            <person name="Park D."/>
            <person name="Pearson M."/>
            <person name="Roberts A."/>
            <person name="Saif S."/>
            <person name="Shenoy N."/>
            <person name="Sisk P."/>
            <person name="Stolte C."/>
            <person name="Sykes S."/>
            <person name="Thomson T."/>
            <person name="Walk T."/>
            <person name="White J."/>
            <person name="Yandava C."/>
            <person name="Burger G."/>
            <person name="Gray M.W."/>
            <person name="Holland P.W.H."/>
            <person name="King N."/>
            <person name="Lang F.B.F."/>
            <person name="Roger A.J."/>
            <person name="Ruiz-Trillo I."/>
            <person name="Lander E."/>
            <person name="Nusbaum C."/>
        </authorList>
    </citation>
    <scope>NUCLEOTIDE SEQUENCE [LARGE SCALE GENOMIC DNA]</scope>
    <source>
        <strain evidence="4 5">ATCC 50062</strain>
    </source>
</reference>
<name>A0A0L0DH20_THETB</name>
<evidence type="ECO:0000313" key="5">
    <source>
        <dbReference type="Proteomes" id="UP000054408"/>
    </source>
</evidence>
<dbReference type="EMBL" id="GL349468">
    <property type="protein sequence ID" value="KNC51607.1"/>
    <property type="molecule type" value="Genomic_DNA"/>
</dbReference>
<dbReference type="Proteomes" id="UP000054408">
    <property type="component" value="Unassembled WGS sequence"/>
</dbReference>
<dbReference type="RefSeq" id="XP_013756004.1">
    <property type="nucleotide sequence ID" value="XM_013900550.1"/>
</dbReference>
<keyword evidence="5" id="KW-1185">Reference proteome</keyword>
<organism evidence="4 5">
    <name type="scientific">Thecamonas trahens ATCC 50062</name>
    <dbReference type="NCBI Taxonomy" id="461836"/>
    <lineage>
        <taxon>Eukaryota</taxon>
        <taxon>Apusozoa</taxon>
        <taxon>Apusomonadida</taxon>
        <taxon>Apusomonadidae</taxon>
        <taxon>Thecamonas</taxon>
    </lineage>
</organism>
<dbReference type="PROSITE" id="PS50001">
    <property type="entry name" value="SH2"/>
    <property type="match status" value="1"/>
</dbReference>
<feature type="compositionally biased region" description="Low complexity" evidence="2">
    <location>
        <begin position="30"/>
        <end position="43"/>
    </location>
</feature>
<dbReference type="Pfam" id="PF00017">
    <property type="entry name" value="SH2"/>
    <property type="match status" value="1"/>
</dbReference>
<dbReference type="CDD" id="cd00173">
    <property type="entry name" value="SH2"/>
    <property type="match status" value="1"/>
</dbReference>